<sequence length="417" mass="46402">MSEKTAGVSVPTVSRNSSKPLSWPGMFPLTAEASLSAERLEELKQAFDVFNKMSEQLTESYQWLETRVVELSGELATVSEQRMRELAEKEKLADQLESLLNLMPAGVLVLDQKGRIQHTNPAAEALLEVPLKGQRWRSIIRSVFSPQANDGHEISLRNGRLVNLATTALDGAGQLILLTDHTQTRSLQQQIARQERLSAMGRMVASLAHQIRTPLSAAMLYAGNLNRPELSSDQKDKFIQKLQARLNHLEQQVRDMLIFAKGDSRLLNEISVKELMLDLQNACETVLLEHGAQLDIINEVSDEIILCNKETLIGAIQNLINNAVDAIERDARIEVHCRRVAHKTLRIDVTDNGPGMPKDLVDKVLEPFFTTKSHGTGLGLAVVQSVITGHKGTVTINRNYENGCQFNLFLPILINRS</sequence>
<dbReference type="InterPro" id="IPR000014">
    <property type="entry name" value="PAS"/>
</dbReference>
<dbReference type="SUPFAM" id="SSF47384">
    <property type="entry name" value="Homodimeric domain of signal transducing histidine kinase"/>
    <property type="match status" value="1"/>
</dbReference>
<dbReference type="Gene3D" id="3.30.450.20">
    <property type="entry name" value="PAS domain"/>
    <property type="match status" value="1"/>
</dbReference>
<dbReference type="PATRIC" id="fig|1445510.3.peg.4276"/>
<dbReference type="KEGG" id="gsn:YC6258_04309"/>
<dbReference type="PRINTS" id="PR00344">
    <property type="entry name" value="BCTRLSENSOR"/>
</dbReference>
<comment type="catalytic activity">
    <reaction evidence="1">
        <text>ATP + protein L-histidine = ADP + protein N-phospho-L-histidine.</text>
        <dbReference type="EC" id="2.7.13.3"/>
    </reaction>
</comment>
<evidence type="ECO:0000256" key="4">
    <source>
        <dbReference type="ARBA" id="ARBA00022679"/>
    </source>
</evidence>
<evidence type="ECO:0000256" key="2">
    <source>
        <dbReference type="ARBA" id="ARBA00012438"/>
    </source>
</evidence>
<evidence type="ECO:0000256" key="6">
    <source>
        <dbReference type="ARBA" id="ARBA00023012"/>
    </source>
</evidence>
<dbReference type="Gene3D" id="1.10.287.130">
    <property type="match status" value="1"/>
</dbReference>
<accession>A0A0C5VSN3</accession>
<dbReference type="EC" id="2.7.13.3" evidence="2"/>
<evidence type="ECO:0000256" key="7">
    <source>
        <dbReference type="ARBA" id="ARBA00023136"/>
    </source>
</evidence>
<evidence type="ECO:0000313" key="11">
    <source>
        <dbReference type="Proteomes" id="UP000032266"/>
    </source>
</evidence>
<keyword evidence="6" id="KW-0902">Two-component regulatory system</keyword>
<feature type="domain" description="Histidine kinase" evidence="9">
    <location>
        <begin position="206"/>
        <end position="414"/>
    </location>
</feature>
<dbReference type="Pfam" id="PF02518">
    <property type="entry name" value="HATPase_c"/>
    <property type="match status" value="1"/>
</dbReference>
<protein>
    <recommendedName>
        <fullName evidence="2">histidine kinase</fullName>
        <ecNumber evidence="2">2.7.13.3</ecNumber>
    </recommendedName>
</protein>
<dbReference type="Gene3D" id="3.30.565.10">
    <property type="entry name" value="Histidine kinase-like ATPase, C-terminal domain"/>
    <property type="match status" value="1"/>
</dbReference>
<evidence type="ECO:0000256" key="8">
    <source>
        <dbReference type="SAM" id="Coils"/>
    </source>
</evidence>
<dbReference type="GO" id="GO:0000155">
    <property type="term" value="F:phosphorelay sensor kinase activity"/>
    <property type="evidence" value="ECO:0007669"/>
    <property type="project" value="InterPro"/>
</dbReference>
<keyword evidence="5 10" id="KW-0418">Kinase</keyword>
<dbReference type="InterPro" id="IPR005467">
    <property type="entry name" value="His_kinase_dom"/>
</dbReference>
<dbReference type="InterPro" id="IPR003661">
    <property type="entry name" value="HisK_dim/P_dom"/>
</dbReference>
<dbReference type="CDD" id="cd00075">
    <property type="entry name" value="HATPase"/>
    <property type="match status" value="1"/>
</dbReference>
<gene>
    <name evidence="10" type="ORF">YC6258_04309</name>
</gene>
<dbReference type="Proteomes" id="UP000032266">
    <property type="component" value="Chromosome"/>
</dbReference>
<name>A0A0C5VSN3_9GAMM</name>
<dbReference type="GO" id="GO:0016036">
    <property type="term" value="P:cellular response to phosphate starvation"/>
    <property type="evidence" value="ECO:0007669"/>
    <property type="project" value="TreeGrafter"/>
</dbReference>
<dbReference type="GO" id="GO:0004721">
    <property type="term" value="F:phosphoprotein phosphatase activity"/>
    <property type="evidence" value="ECO:0007669"/>
    <property type="project" value="TreeGrafter"/>
</dbReference>
<evidence type="ECO:0000256" key="3">
    <source>
        <dbReference type="ARBA" id="ARBA00022553"/>
    </source>
</evidence>
<dbReference type="InterPro" id="IPR035965">
    <property type="entry name" value="PAS-like_dom_sf"/>
</dbReference>
<dbReference type="InterPro" id="IPR050351">
    <property type="entry name" value="BphY/WalK/GraS-like"/>
</dbReference>
<dbReference type="AlphaFoldDB" id="A0A0C5VSN3"/>
<dbReference type="SUPFAM" id="SSF55785">
    <property type="entry name" value="PYP-like sensor domain (PAS domain)"/>
    <property type="match status" value="1"/>
</dbReference>
<dbReference type="STRING" id="1445510.YC6258_04309"/>
<keyword evidence="7" id="KW-0472">Membrane</keyword>
<dbReference type="RefSeq" id="WP_144407699.1">
    <property type="nucleotide sequence ID" value="NZ_CP007142.1"/>
</dbReference>
<dbReference type="CDD" id="cd00130">
    <property type="entry name" value="PAS"/>
    <property type="match status" value="1"/>
</dbReference>
<evidence type="ECO:0000256" key="5">
    <source>
        <dbReference type="ARBA" id="ARBA00022777"/>
    </source>
</evidence>
<dbReference type="GO" id="GO:0005886">
    <property type="term" value="C:plasma membrane"/>
    <property type="evidence" value="ECO:0007669"/>
    <property type="project" value="TreeGrafter"/>
</dbReference>
<dbReference type="InterPro" id="IPR003594">
    <property type="entry name" value="HATPase_dom"/>
</dbReference>
<dbReference type="PROSITE" id="PS50109">
    <property type="entry name" value="HIS_KIN"/>
    <property type="match status" value="1"/>
</dbReference>
<proteinExistence type="predicted"/>
<dbReference type="SUPFAM" id="SSF55874">
    <property type="entry name" value="ATPase domain of HSP90 chaperone/DNA topoisomerase II/histidine kinase"/>
    <property type="match status" value="1"/>
</dbReference>
<evidence type="ECO:0000313" key="10">
    <source>
        <dbReference type="EMBL" id="AJQ96343.1"/>
    </source>
</evidence>
<dbReference type="InterPro" id="IPR036097">
    <property type="entry name" value="HisK_dim/P_sf"/>
</dbReference>
<dbReference type="EMBL" id="CP007142">
    <property type="protein sequence ID" value="AJQ96343.1"/>
    <property type="molecule type" value="Genomic_DNA"/>
</dbReference>
<dbReference type="Pfam" id="PF00512">
    <property type="entry name" value="HisKA"/>
    <property type="match status" value="1"/>
</dbReference>
<organism evidence="10 11">
    <name type="scientific">Gynuella sunshinyii YC6258</name>
    <dbReference type="NCBI Taxonomy" id="1445510"/>
    <lineage>
        <taxon>Bacteria</taxon>
        <taxon>Pseudomonadati</taxon>
        <taxon>Pseudomonadota</taxon>
        <taxon>Gammaproteobacteria</taxon>
        <taxon>Oceanospirillales</taxon>
        <taxon>Saccharospirillaceae</taxon>
        <taxon>Gynuella</taxon>
    </lineage>
</organism>
<keyword evidence="11" id="KW-1185">Reference proteome</keyword>
<dbReference type="PANTHER" id="PTHR45453">
    <property type="entry name" value="PHOSPHATE REGULON SENSOR PROTEIN PHOR"/>
    <property type="match status" value="1"/>
</dbReference>
<dbReference type="CDD" id="cd00082">
    <property type="entry name" value="HisKA"/>
    <property type="match status" value="1"/>
</dbReference>
<dbReference type="SMART" id="SM00388">
    <property type="entry name" value="HisKA"/>
    <property type="match status" value="1"/>
</dbReference>
<keyword evidence="3" id="KW-0597">Phosphoprotein</keyword>
<dbReference type="SMART" id="SM00387">
    <property type="entry name" value="HATPase_c"/>
    <property type="match status" value="1"/>
</dbReference>
<dbReference type="InterPro" id="IPR004358">
    <property type="entry name" value="Sig_transdc_His_kin-like_C"/>
</dbReference>
<keyword evidence="8" id="KW-0175">Coiled coil</keyword>
<evidence type="ECO:0000256" key="1">
    <source>
        <dbReference type="ARBA" id="ARBA00000085"/>
    </source>
</evidence>
<feature type="coiled-coil region" evidence="8">
    <location>
        <begin position="232"/>
        <end position="259"/>
    </location>
</feature>
<dbReference type="Pfam" id="PF13188">
    <property type="entry name" value="PAS_8"/>
    <property type="match status" value="1"/>
</dbReference>
<dbReference type="InterPro" id="IPR036890">
    <property type="entry name" value="HATPase_C_sf"/>
</dbReference>
<evidence type="ECO:0000259" key="9">
    <source>
        <dbReference type="PROSITE" id="PS50109"/>
    </source>
</evidence>
<dbReference type="PANTHER" id="PTHR45453:SF1">
    <property type="entry name" value="PHOSPHATE REGULON SENSOR PROTEIN PHOR"/>
    <property type="match status" value="1"/>
</dbReference>
<dbReference type="HOGENOM" id="CLU_000445_114_39_6"/>
<keyword evidence="4" id="KW-0808">Transferase</keyword>
<dbReference type="SMART" id="SM00091">
    <property type="entry name" value="PAS"/>
    <property type="match status" value="1"/>
</dbReference>
<reference evidence="10 11" key="1">
    <citation type="submission" date="2014-01" db="EMBL/GenBank/DDBJ databases">
        <title>Full genme sequencing of cellulolytic bacterium Gynuella sunshinyii YC6258T gen. nov., sp. nov.</title>
        <authorList>
            <person name="Khan H."/>
            <person name="Chung E.J."/>
            <person name="Chung Y.R."/>
        </authorList>
    </citation>
    <scope>NUCLEOTIDE SEQUENCE [LARGE SCALE GENOMIC DNA]</scope>
    <source>
        <strain evidence="10 11">YC6258</strain>
    </source>
</reference>
<dbReference type="OrthoDB" id="9776727at2"/>